<proteinExistence type="predicted"/>
<reference evidence="1" key="1">
    <citation type="journal article" date="2020" name="Stud. Mycol.">
        <title>101 Dothideomycetes genomes: a test case for predicting lifestyles and emergence of pathogens.</title>
        <authorList>
            <person name="Haridas S."/>
            <person name="Albert R."/>
            <person name="Binder M."/>
            <person name="Bloem J."/>
            <person name="Labutti K."/>
            <person name="Salamov A."/>
            <person name="Andreopoulos B."/>
            <person name="Baker S."/>
            <person name="Barry K."/>
            <person name="Bills G."/>
            <person name="Bluhm B."/>
            <person name="Cannon C."/>
            <person name="Castanera R."/>
            <person name="Culley D."/>
            <person name="Daum C."/>
            <person name="Ezra D."/>
            <person name="Gonzalez J."/>
            <person name="Henrissat B."/>
            <person name="Kuo A."/>
            <person name="Liang C."/>
            <person name="Lipzen A."/>
            <person name="Lutzoni F."/>
            <person name="Magnuson J."/>
            <person name="Mondo S."/>
            <person name="Nolan M."/>
            <person name="Ohm R."/>
            <person name="Pangilinan J."/>
            <person name="Park H.-J."/>
            <person name="Ramirez L."/>
            <person name="Alfaro M."/>
            <person name="Sun H."/>
            <person name="Tritt A."/>
            <person name="Yoshinaga Y."/>
            <person name="Zwiers L.-H."/>
            <person name="Turgeon B."/>
            <person name="Goodwin S."/>
            <person name="Spatafora J."/>
            <person name="Crous P."/>
            <person name="Grigoriev I."/>
        </authorList>
    </citation>
    <scope>NUCLEOTIDE SEQUENCE</scope>
    <source>
        <strain evidence="1">ATCC 200398</strain>
    </source>
</reference>
<sequence length="207" mass="22967">MDIITGKFAPADRLPLTQYLASYINEAPMTDMSLRPGPNNPGRTYKWYNGTAIFEFEPGMHYTNFTTDHVIVSTPHIPITVPSRPHRFKAKLSRSSLFNWIIWTGTISQQSTRSITTTANLNLILGSLARVDESGNKVLYSGDYILLIDNQPLASVNFTLTGDQIVLDQLPQPPANRIGKGVNGFEDYFVGGYGSRQSPMRAASEKP</sequence>
<organism evidence="1 2">
    <name type="scientific">Lindgomyces ingoldianus</name>
    <dbReference type="NCBI Taxonomy" id="673940"/>
    <lineage>
        <taxon>Eukaryota</taxon>
        <taxon>Fungi</taxon>
        <taxon>Dikarya</taxon>
        <taxon>Ascomycota</taxon>
        <taxon>Pezizomycotina</taxon>
        <taxon>Dothideomycetes</taxon>
        <taxon>Pleosporomycetidae</taxon>
        <taxon>Pleosporales</taxon>
        <taxon>Lindgomycetaceae</taxon>
        <taxon>Lindgomyces</taxon>
    </lineage>
</organism>
<evidence type="ECO:0000313" key="1">
    <source>
        <dbReference type="EMBL" id="KAF2475955.1"/>
    </source>
</evidence>
<dbReference type="Proteomes" id="UP000799755">
    <property type="component" value="Unassembled WGS sequence"/>
</dbReference>
<evidence type="ECO:0000313" key="2">
    <source>
        <dbReference type="Proteomes" id="UP000799755"/>
    </source>
</evidence>
<dbReference type="EMBL" id="MU003495">
    <property type="protein sequence ID" value="KAF2475955.1"/>
    <property type="molecule type" value="Genomic_DNA"/>
</dbReference>
<comment type="caution">
    <text evidence="1">The sequence shown here is derived from an EMBL/GenBank/DDBJ whole genome shotgun (WGS) entry which is preliminary data.</text>
</comment>
<keyword evidence="2" id="KW-1185">Reference proteome</keyword>
<accession>A0ACB6RC98</accession>
<protein>
    <submittedName>
        <fullName evidence="1">Uncharacterized protein</fullName>
    </submittedName>
</protein>
<gene>
    <name evidence="1" type="ORF">BDR25DRAFT_350240</name>
</gene>
<name>A0ACB6RC98_9PLEO</name>